<gene>
    <name evidence="4" type="ORF">FHR82_008388</name>
</gene>
<feature type="transmembrane region" description="Helical" evidence="1">
    <location>
        <begin position="12"/>
        <end position="32"/>
    </location>
</feature>
<feature type="domain" description="Mce/MlaD" evidence="2">
    <location>
        <begin position="37"/>
        <end position="110"/>
    </location>
</feature>
<dbReference type="InterPro" id="IPR052336">
    <property type="entry name" value="MlaD_Phospholipid_Transporter"/>
</dbReference>
<dbReference type="InterPro" id="IPR003399">
    <property type="entry name" value="Mce/MlaD"/>
</dbReference>
<dbReference type="InterPro" id="IPR024516">
    <property type="entry name" value="Mce_C"/>
</dbReference>
<protein>
    <submittedName>
        <fullName evidence="4">Virulence factor Mce-like protein</fullName>
    </submittedName>
</protein>
<organism evidence="4 5">
    <name type="scientific">Actinophytocola algeriensis</name>
    <dbReference type="NCBI Taxonomy" id="1768010"/>
    <lineage>
        <taxon>Bacteria</taxon>
        <taxon>Bacillati</taxon>
        <taxon>Actinomycetota</taxon>
        <taxon>Actinomycetes</taxon>
        <taxon>Pseudonocardiales</taxon>
        <taxon>Pseudonocardiaceae</taxon>
    </lineage>
</organism>
<dbReference type="NCBIfam" id="TIGR00996">
    <property type="entry name" value="Mtu_fam_mce"/>
    <property type="match status" value="1"/>
</dbReference>
<dbReference type="EMBL" id="JACHJQ010000011">
    <property type="protein sequence ID" value="MBB4912117.1"/>
    <property type="molecule type" value="Genomic_DNA"/>
</dbReference>
<evidence type="ECO:0000256" key="1">
    <source>
        <dbReference type="SAM" id="Phobius"/>
    </source>
</evidence>
<keyword evidence="1" id="KW-1133">Transmembrane helix</keyword>
<evidence type="ECO:0000313" key="5">
    <source>
        <dbReference type="Proteomes" id="UP000520767"/>
    </source>
</evidence>
<dbReference type="Pfam" id="PF02470">
    <property type="entry name" value="MlaD"/>
    <property type="match status" value="1"/>
</dbReference>
<feature type="domain" description="Mammalian cell entry C-terminal" evidence="3">
    <location>
        <begin position="119"/>
        <end position="312"/>
    </location>
</feature>
<keyword evidence="1" id="KW-0472">Membrane</keyword>
<dbReference type="Pfam" id="PF11887">
    <property type="entry name" value="Mce4_CUP1"/>
    <property type="match status" value="1"/>
</dbReference>
<accession>A0A7W7VJ04</accession>
<dbReference type="Proteomes" id="UP000520767">
    <property type="component" value="Unassembled WGS sequence"/>
</dbReference>
<dbReference type="PANTHER" id="PTHR33371">
    <property type="entry name" value="INTERMEMBRANE PHOSPHOLIPID TRANSPORT SYSTEM BINDING PROTEIN MLAD-RELATED"/>
    <property type="match status" value="1"/>
</dbReference>
<dbReference type="PANTHER" id="PTHR33371:SF4">
    <property type="entry name" value="INTERMEMBRANE PHOSPHOLIPID TRANSPORT SYSTEM BINDING PROTEIN MLAD"/>
    <property type="match status" value="1"/>
</dbReference>
<dbReference type="GO" id="GO:0005576">
    <property type="term" value="C:extracellular region"/>
    <property type="evidence" value="ECO:0007669"/>
    <property type="project" value="TreeGrafter"/>
</dbReference>
<proteinExistence type="predicted"/>
<comment type="caution">
    <text evidence="4">The sequence shown here is derived from an EMBL/GenBank/DDBJ whole genome shotgun (WGS) entry which is preliminary data.</text>
</comment>
<dbReference type="InterPro" id="IPR005693">
    <property type="entry name" value="Mce"/>
</dbReference>
<evidence type="ECO:0000259" key="3">
    <source>
        <dbReference type="Pfam" id="PF11887"/>
    </source>
</evidence>
<keyword evidence="1" id="KW-0812">Transmembrane</keyword>
<evidence type="ECO:0000313" key="4">
    <source>
        <dbReference type="EMBL" id="MBB4912117.1"/>
    </source>
</evidence>
<keyword evidence="5" id="KW-1185">Reference proteome</keyword>
<sequence length="345" mass="36172">MNDTRARRRLGRMVALATVLAVVAAGVLWWVFGGDDQKRITAYFSRAVGVYAGSDVQVLGVRVGAVESVTPRGDRVEVVFTVDGEVGVSPGTKAVVVAPSVVSDRYVQLTDLSRGGPVIADGAVIPESRTATPVELDELYASLNTLVSALGPDGSNSDGALSELLDTGAANLEGNGEAFNESVRNFAEAARTLSGSAGDLFGTVDELQKFTTMLATNDDQVRGVNTQLDQVWRTLAADRDELSTALGTLASALADIQAFIRDNRTAIKSNVDKLARTTQLLVDNRASIAEALDVVPIAATNVVNAFDPATGTLQGRGILLEYLAGSDAPVVPLPFTDGMPLEGPR</sequence>
<evidence type="ECO:0000259" key="2">
    <source>
        <dbReference type="Pfam" id="PF02470"/>
    </source>
</evidence>
<name>A0A7W7VJ04_9PSEU</name>
<dbReference type="AlphaFoldDB" id="A0A7W7VJ04"/>
<reference evidence="4 5" key="1">
    <citation type="submission" date="2020-08" db="EMBL/GenBank/DDBJ databases">
        <title>Genomic Encyclopedia of Type Strains, Phase III (KMG-III): the genomes of soil and plant-associated and newly described type strains.</title>
        <authorList>
            <person name="Whitman W."/>
        </authorList>
    </citation>
    <scope>NUCLEOTIDE SEQUENCE [LARGE SCALE GENOMIC DNA]</scope>
    <source>
        <strain evidence="4 5">CECT 8960</strain>
    </source>
</reference>